<organism evidence="11 12">
    <name type="scientific">Alteromonas ponticola</name>
    <dbReference type="NCBI Taxonomy" id="2720613"/>
    <lineage>
        <taxon>Bacteria</taxon>
        <taxon>Pseudomonadati</taxon>
        <taxon>Pseudomonadota</taxon>
        <taxon>Gammaproteobacteria</taxon>
        <taxon>Alteromonadales</taxon>
        <taxon>Alteromonadaceae</taxon>
        <taxon>Alteromonas/Salinimonas group</taxon>
        <taxon>Alteromonas</taxon>
    </lineage>
</organism>
<dbReference type="SUPFAM" id="SSF52777">
    <property type="entry name" value="CoA-dependent acyltransferases"/>
    <property type="match status" value="1"/>
</dbReference>
<dbReference type="InterPro" id="IPR045034">
    <property type="entry name" value="O-acyltransferase_WSD1-like"/>
</dbReference>
<feature type="domain" description="O-acyltransferase WSD1 C-terminal" evidence="10">
    <location>
        <begin position="305"/>
        <end position="450"/>
    </location>
</feature>
<dbReference type="Proteomes" id="UP000709336">
    <property type="component" value="Unassembled WGS sequence"/>
</dbReference>
<comment type="catalytic activity">
    <reaction evidence="8">
        <text>an acyl-CoA + a 1,2-diacyl-sn-glycerol = a triacyl-sn-glycerol + CoA</text>
        <dbReference type="Rhea" id="RHEA:10868"/>
        <dbReference type="ChEBI" id="CHEBI:17815"/>
        <dbReference type="ChEBI" id="CHEBI:57287"/>
        <dbReference type="ChEBI" id="CHEBI:58342"/>
        <dbReference type="ChEBI" id="CHEBI:64615"/>
        <dbReference type="EC" id="2.3.1.20"/>
    </reaction>
</comment>
<dbReference type="EMBL" id="JAATNW010000008">
    <property type="protein sequence ID" value="NMH61313.1"/>
    <property type="molecule type" value="Genomic_DNA"/>
</dbReference>
<evidence type="ECO:0000256" key="3">
    <source>
        <dbReference type="ARBA" id="ARBA00009587"/>
    </source>
</evidence>
<keyword evidence="5" id="KW-0808">Transferase</keyword>
<evidence type="ECO:0000256" key="6">
    <source>
        <dbReference type="ARBA" id="ARBA00022798"/>
    </source>
</evidence>
<evidence type="ECO:0000256" key="5">
    <source>
        <dbReference type="ARBA" id="ARBA00022679"/>
    </source>
</evidence>
<dbReference type="InterPro" id="IPR009721">
    <property type="entry name" value="O-acyltransferase_WSD1_C"/>
</dbReference>
<comment type="pathway">
    <text evidence="1">Glycerolipid metabolism; triacylglycerol biosynthesis.</text>
</comment>
<sequence length="479" mass="54310">MGKSLSFLDKSFWLTESDANPKHVGCLQLLQMPEEVEGKSYIRQLYEDVKTFSRACPPFNCRVKTVMGYPIGLQPVKSLQMDYHVQLHQIDALDDKPALDNFIARIHESRLDADKPLWQYHFIYDGRSNQFAIYARVHHLYGDGTTLVRWFQAGYLPAPQNESFLPVWAVKRMRKRRPRPKLWRRVLESIKNFLHVSMDLTIIFLRLFLKIIRINSHYMPVPFTGTKTVLTGQVKPGRAVATMDLDFERVRAVAKRTRSSANEVLLCAFDIGVHRLLQDNGHVFKKALYTNMPINLRKPGEKTSGNKIAIVPVQLAHGEQDPYLRLRQIIINHRIVKFAAQNAHPGSFSAYTIVVQSIALVFELLRMSSLIKPIANVLVSNIPGPRDERYLKDSKLLACYPISTMTPGGGVNITLMTYAGKANVGMVCCNKNIKSLQPLADYFVEAFDMLEASVDDPTLSIEDIGEHSNDSPLSIVSDE</sequence>
<evidence type="ECO:0000256" key="2">
    <source>
        <dbReference type="ARBA" id="ARBA00005189"/>
    </source>
</evidence>
<reference evidence="11 12" key="1">
    <citation type="submission" date="2020-03" db="EMBL/GenBank/DDBJ databases">
        <title>Alteromonas ponticola sp. nov., isolated from seawater.</title>
        <authorList>
            <person name="Yoon J.-H."/>
            <person name="Kim Y.-O."/>
        </authorList>
    </citation>
    <scope>NUCLEOTIDE SEQUENCE [LARGE SCALE GENOMIC DNA]</scope>
    <source>
        <strain evidence="11 12">MYP5</strain>
    </source>
</reference>
<feature type="domain" description="O-acyltransferase WSD1-like N-terminal" evidence="9">
    <location>
        <begin position="5"/>
        <end position="264"/>
    </location>
</feature>
<comment type="pathway">
    <text evidence="2">Lipid metabolism.</text>
</comment>
<dbReference type="Pfam" id="PF06974">
    <property type="entry name" value="WS_DGAT_C"/>
    <property type="match status" value="1"/>
</dbReference>
<evidence type="ECO:0000313" key="11">
    <source>
        <dbReference type="EMBL" id="NMH61313.1"/>
    </source>
</evidence>
<protein>
    <recommendedName>
        <fullName evidence="4">diacylglycerol O-acyltransferase</fullName>
        <ecNumber evidence="4">2.3.1.20</ecNumber>
    </recommendedName>
</protein>
<proteinExistence type="inferred from homology"/>
<comment type="similarity">
    <text evidence="3">Belongs to the long-chain O-acyltransferase family.</text>
</comment>
<dbReference type="RefSeq" id="WP_169211874.1">
    <property type="nucleotide sequence ID" value="NZ_JAATNW010000008.1"/>
</dbReference>
<evidence type="ECO:0000256" key="8">
    <source>
        <dbReference type="ARBA" id="ARBA00048109"/>
    </source>
</evidence>
<evidence type="ECO:0000256" key="4">
    <source>
        <dbReference type="ARBA" id="ARBA00013244"/>
    </source>
</evidence>
<keyword evidence="6" id="KW-0319">Glycerol metabolism</keyword>
<evidence type="ECO:0000313" key="12">
    <source>
        <dbReference type="Proteomes" id="UP000709336"/>
    </source>
</evidence>
<evidence type="ECO:0000256" key="1">
    <source>
        <dbReference type="ARBA" id="ARBA00004771"/>
    </source>
</evidence>
<gene>
    <name evidence="11" type="ORF">HCJ96_14880</name>
</gene>
<dbReference type="PANTHER" id="PTHR31650:SF1">
    <property type="entry name" value="WAX ESTER SYNTHASE_DIACYLGLYCEROL ACYLTRANSFERASE 4-RELATED"/>
    <property type="match status" value="1"/>
</dbReference>
<dbReference type="Pfam" id="PF03007">
    <property type="entry name" value="WS_DGAT_cat"/>
    <property type="match status" value="1"/>
</dbReference>
<dbReference type="EC" id="2.3.1.20" evidence="4"/>
<dbReference type="PANTHER" id="PTHR31650">
    <property type="entry name" value="O-ACYLTRANSFERASE (WSD1-LIKE) FAMILY PROTEIN"/>
    <property type="match status" value="1"/>
</dbReference>
<dbReference type="InterPro" id="IPR004255">
    <property type="entry name" value="O-acyltransferase_WSD1_N"/>
</dbReference>
<accession>A0ABX1R676</accession>
<name>A0ABX1R676_9ALTE</name>
<evidence type="ECO:0000256" key="7">
    <source>
        <dbReference type="ARBA" id="ARBA00023315"/>
    </source>
</evidence>
<keyword evidence="12" id="KW-1185">Reference proteome</keyword>
<evidence type="ECO:0000259" key="10">
    <source>
        <dbReference type="Pfam" id="PF06974"/>
    </source>
</evidence>
<keyword evidence="7" id="KW-0012">Acyltransferase</keyword>
<evidence type="ECO:0000259" key="9">
    <source>
        <dbReference type="Pfam" id="PF03007"/>
    </source>
</evidence>
<comment type="caution">
    <text evidence="11">The sequence shown here is derived from an EMBL/GenBank/DDBJ whole genome shotgun (WGS) entry which is preliminary data.</text>
</comment>